<accession>A0A3B0CLV5</accession>
<reference evidence="4 5" key="1">
    <citation type="journal article" date="2007" name="Int. J. Syst. Evol. Microbiol.">
        <title>Paenibacillus ginsengarvi sp. nov., isolated from soil from ginseng cultivation.</title>
        <authorList>
            <person name="Yoon M.H."/>
            <person name="Ten L.N."/>
            <person name="Im W.T."/>
        </authorList>
    </citation>
    <scope>NUCLEOTIDE SEQUENCE [LARGE SCALE GENOMIC DNA]</scope>
    <source>
        <strain evidence="4 5">KCTC 13059</strain>
    </source>
</reference>
<dbReference type="InterPro" id="IPR004104">
    <property type="entry name" value="Gfo/Idh/MocA-like_OxRdtase_C"/>
</dbReference>
<dbReference type="OrthoDB" id="9815825at2"/>
<dbReference type="Pfam" id="PF02894">
    <property type="entry name" value="GFO_IDH_MocA_C"/>
    <property type="match status" value="1"/>
</dbReference>
<evidence type="ECO:0000256" key="1">
    <source>
        <dbReference type="ARBA" id="ARBA00010928"/>
    </source>
</evidence>
<dbReference type="AlphaFoldDB" id="A0A3B0CLV5"/>
<dbReference type="PANTHER" id="PTHR43249">
    <property type="entry name" value="UDP-N-ACETYL-2-AMINO-2-DEOXY-D-GLUCURONATE OXIDASE"/>
    <property type="match status" value="1"/>
</dbReference>
<dbReference type="GO" id="GO:0000166">
    <property type="term" value="F:nucleotide binding"/>
    <property type="evidence" value="ECO:0007669"/>
    <property type="project" value="InterPro"/>
</dbReference>
<dbReference type="RefSeq" id="WP_120746999.1">
    <property type="nucleotide sequence ID" value="NZ_RBAH01000005.1"/>
</dbReference>
<keyword evidence="5" id="KW-1185">Reference proteome</keyword>
<gene>
    <name evidence="4" type="ORF">D7M11_09700</name>
</gene>
<evidence type="ECO:0000259" key="3">
    <source>
        <dbReference type="Pfam" id="PF02894"/>
    </source>
</evidence>
<dbReference type="InterPro" id="IPR036291">
    <property type="entry name" value="NAD(P)-bd_dom_sf"/>
</dbReference>
<evidence type="ECO:0000313" key="5">
    <source>
        <dbReference type="Proteomes" id="UP000282311"/>
    </source>
</evidence>
<name>A0A3B0CLV5_9BACL</name>
<evidence type="ECO:0000259" key="2">
    <source>
        <dbReference type="Pfam" id="PF01408"/>
    </source>
</evidence>
<dbReference type="Gene3D" id="3.30.360.10">
    <property type="entry name" value="Dihydrodipicolinate Reductase, domain 2"/>
    <property type="match status" value="1"/>
</dbReference>
<dbReference type="Gene3D" id="3.40.50.720">
    <property type="entry name" value="NAD(P)-binding Rossmann-like Domain"/>
    <property type="match status" value="1"/>
</dbReference>
<evidence type="ECO:0000313" key="4">
    <source>
        <dbReference type="EMBL" id="RKN85347.1"/>
    </source>
</evidence>
<comment type="similarity">
    <text evidence="1">Belongs to the Gfo/Idh/MocA family.</text>
</comment>
<protein>
    <submittedName>
        <fullName evidence="4">Gfo/Idh/MocA family oxidoreductase</fullName>
    </submittedName>
</protein>
<dbReference type="PANTHER" id="PTHR43249:SF1">
    <property type="entry name" value="D-GLUCOSIDE 3-DEHYDROGENASE"/>
    <property type="match status" value="1"/>
</dbReference>
<comment type="caution">
    <text evidence="4">The sequence shown here is derived from an EMBL/GenBank/DDBJ whole genome shotgun (WGS) entry which is preliminary data.</text>
</comment>
<dbReference type="InterPro" id="IPR000683">
    <property type="entry name" value="Gfo/Idh/MocA-like_OxRdtase_N"/>
</dbReference>
<dbReference type="SUPFAM" id="SSF51735">
    <property type="entry name" value="NAD(P)-binding Rossmann-fold domains"/>
    <property type="match status" value="1"/>
</dbReference>
<proteinExistence type="inferred from homology"/>
<organism evidence="4 5">
    <name type="scientific">Paenibacillus ginsengarvi</name>
    <dbReference type="NCBI Taxonomy" id="400777"/>
    <lineage>
        <taxon>Bacteria</taxon>
        <taxon>Bacillati</taxon>
        <taxon>Bacillota</taxon>
        <taxon>Bacilli</taxon>
        <taxon>Bacillales</taxon>
        <taxon>Paenibacillaceae</taxon>
        <taxon>Paenibacillus</taxon>
    </lineage>
</organism>
<dbReference type="InterPro" id="IPR052515">
    <property type="entry name" value="Gfo/Idh/MocA_Oxidoreductase"/>
</dbReference>
<sequence length="343" mass="37013">MKTWGFGIIGTGSIADFHAAAIKELERGKLVAVANRTEERAKAFAQKEDCGYFTDYKEMLASPDIDIVCITTSSGSHASIGLDVLNAGKHLIVEKPVAMNTKQSLELIRAAKQNGVTMSVISQRRFEAQHVAVRNALDSGALGKLLLVEVSLPFYRAQSYYDSAEWRGTIEQDGGALMNQGIHSIDLLLWFGGIVDTVYGKTATQTHQMEAEDMGLALLTFKNGAFGTIMASTSIQPGFAAAMNLYGEKGSIKLEGSAISHWTVPGMEPPDLGGNTNYGGVSDPRSISHVNHRVQMDNVIDAIESGKELYLKGIDGLRAVQLVEAIYESSAKGEPIKLEEVSE</sequence>
<dbReference type="Proteomes" id="UP000282311">
    <property type="component" value="Unassembled WGS sequence"/>
</dbReference>
<dbReference type="EMBL" id="RBAH01000005">
    <property type="protein sequence ID" value="RKN85347.1"/>
    <property type="molecule type" value="Genomic_DNA"/>
</dbReference>
<dbReference type="SUPFAM" id="SSF55347">
    <property type="entry name" value="Glyceraldehyde-3-phosphate dehydrogenase-like, C-terminal domain"/>
    <property type="match status" value="1"/>
</dbReference>
<dbReference type="Pfam" id="PF01408">
    <property type="entry name" value="GFO_IDH_MocA"/>
    <property type="match status" value="1"/>
</dbReference>
<feature type="domain" description="Gfo/Idh/MocA-like oxidoreductase N-terminal" evidence="2">
    <location>
        <begin position="6"/>
        <end position="120"/>
    </location>
</feature>
<feature type="domain" description="Gfo/Idh/MocA-like oxidoreductase C-terminal" evidence="3">
    <location>
        <begin position="135"/>
        <end position="338"/>
    </location>
</feature>